<organism evidence="2 3">
    <name type="scientific">Rhodopirellula baltica (strain DSM 10527 / NCIMB 13988 / SH1)</name>
    <dbReference type="NCBI Taxonomy" id="243090"/>
    <lineage>
        <taxon>Bacteria</taxon>
        <taxon>Pseudomonadati</taxon>
        <taxon>Planctomycetota</taxon>
        <taxon>Planctomycetia</taxon>
        <taxon>Pirellulales</taxon>
        <taxon>Pirellulaceae</taxon>
        <taxon>Rhodopirellula</taxon>
    </lineage>
</organism>
<dbReference type="HOGENOM" id="CLU_2344719_0_0_0"/>
<accession>Q7UTQ4</accession>
<sequence>METSLRAEASMQRIVVSTFATLFFIERVVGWTSCTLPFERFGMSVDESIVRPNDCSQRKPARLRCATLRGEARKKAPDRCSLSRQRLRNRNTCSSGT</sequence>
<dbReference type="InParanoid" id="Q7UTQ4"/>
<dbReference type="Proteomes" id="UP000001025">
    <property type="component" value="Chromosome"/>
</dbReference>
<reference evidence="2 3" key="1">
    <citation type="journal article" date="2003" name="Proc. Natl. Acad. Sci. U.S.A.">
        <title>Complete genome sequence of the marine planctomycete Pirellula sp. strain 1.</title>
        <authorList>
            <person name="Gloeckner F.O."/>
            <person name="Kube M."/>
            <person name="Bauer M."/>
            <person name="Teeling H."/>
            <person name="Lombardot T."/>
            <person name="Ludwig W."/>
            <person name="Gade D."/>
            <person name="Beck A."/>
            <person name="Borzym K."/>
            <person name="Heitmann K."/>
            <person name="Rabus R."/>
            <person name="Schlesner H."/>
            <person name="Amann R."/>
            <person name="Reinhardt R."/>
        </authorList>
    </citation>
    <scope>NUCLEOTIDE SEQUENCE [LARGE SCALE GENOMIC DNA]</scope>
    <source>
        <strain evidence="3">DSM 10527 / NCIMB 13988 / SH1</strain>
    </source>
</reference>
<dbReference type="EnsemblBacteria" id="CAD73382">
    <property type="protein sequence ID" value="CAD73382"/>
    <property type="gene ID" value="RB3744"/>
</dbReference>
<evidence type="ECO:0000313" key="3">
    <source>
        <dbReference type="Proteomes" id="UP000001025"/>
    </source>
</evidence>
<dbReference type="KEGG" id="rba:RB3744"/>
<evidence type="ECO:0000313" key="2">
    <source>
        <dbReference type="EMBL" id="CAD73382.1"/>
    </source>
</evidence>
<feature type="region of interest" description="Disordered" evidence="1">
    <location>
        <begin position="76"/>
        <end position="97"/>
    </location>
</feature>
<keyword evidence="3" id="KW-1185">Reference proteome</keyword>
<name>Q7UTQ4_RHOBA</name>
<proteinExistence type="predicted"/>
<gene>
    <name evidence="2" type="ordered locus">RB3744</name>
</gene>
<protein>
    <submittedName>
        <fullName evidence="2">Uncharacterized protein</fullName>
    </submittedName>
</protein>
<dbReference type="STRING" id="243090.RB3744"/>
<evidence type="ECO:0000256" key="1">
    <source>
        <dbReference type="SAM" id="MobiDB-lite"/>
    </source>
</evidence>
<dbReference type="AlphaFoldDB" id="Q7UTQ4"/>
<dbReference type="EMBL" id="BX294139">
    <property type="protein sequence ID" value="CAD73382.1"/>
    <property type="molecule type" value="Genomic_DNA"/>
</dbReference>